<dbReference type="InParanoid" id="A0A1E7F7K5"/>
<dbReference type="GO" id="GO:0003723">
    <property type="term" value="F:RNA binding"/>
    <property type="evidence" value="ECO:0007669"/>
    <property type="project" value="UniProtKB-UniRule"/>
</dbReference>
<feature type="domain" description="K Homology" evidence="2">
    <location>
        <begin position="4"/>
        <end position="83"/>
    </location>
</feature>
<sequence>MSNSFYPEDIPIPDGLPPRHFIGAKGRNLKHLKNCTGATVKLIENKNSTWSTEDNGRQSSCLRVNGNVKQKRDVKEMIMKQIQKCENNGGAYPHPESTLNLLDEQFFQTKDDAAEFIEMKNAYQHPLGPILRDSNQVYALVKTIGGDAAACIVDPTTESEGNNFAVWSEEDAFLEKFAGIILGNLDTGTFEAVEMSFHIGNQLFMPSHFPFSSGPLSVENLNLLDVRKDLKAGFSNYLNGEAHGKVLDVLSRLGFESTLEKTGVVCHMTDADLNAGYKAHYHVDSDKQVAIEKVTGMGVCLAKHAFISPWSNQELSSRWAVYGDYKLSDRERKASYIERRLSNGPKTKIQLNQRCFTISR</sequence>
<protein>
    <recommendedName>
        <fullName evidence="2">K Homology domain-containing protein</fullName>
    </recommendedName>
</protein>
<evidence type="ECO:0000313" key="4">
    <source>
        <dbReference type="Proteomes" id="UP000095751"/>
    </source>
</evidence>
<organism evidence="3 4">
    <name type="scientific">Fragilariopsis cylindrus CCMP1102</name>
    <dbReference type="NCBI Taxonomy" id="635003"/>
    <lineage>
        <taxon>Eukaryota</taxon>
        <taxon>Sar</taxon>
        <taxon>Stramenopiles</taxon>
        <taxon>Ochrophyta</taxon>
        <taxon>Bacillariophyta</taxon>
        <taxon>Bacillariophyceae</taxon>
        <taxon>Bacillariophycidae</taxon>
        <taxon>Bacillariales</taxon>
        <taxon>Bacillariaceae</taxon>
        <taxon>Fragilariopsis</taxon>
    </lineage>
</organism>
<keyword evidence="4" id="KW-1185">Reference proteome</keyword>
<dbReference type="KEGG" id="fcy:FRACYDRAFT_242437"/>
<dbReference type="AlphaFoldDB" id="A0A1E7F7K5"/>
<dbReference type="InterPro" id="IPR036612">
    <property type="entry name" value="KH_dom_type_1_sf"/>
</dbReference>
<evidence type="ECO:0000259" key="2">
    <source>
        <dbReference type="SMART" id="SM00322"/>
    </source>
</evidence>
<dbReference type="InterPro" id="IPR004087">
    <property type="entry name" value="KH_dom"/>
</dbReference>
<keyword evidence="1" id="KW-0694">RNA-binding</keyword>
<dbReference type="EMBL" id="KV784361">
    <property type="protein sequence ID" value="OEU14084.1"/>
    <property type="molecule type" value="Genomic_DNA"/>
</dbReference>
<accession>A0A1E7F7K5</accession>
<dbReference type="SMART" id="SM00322">
    <property type="entry name" value="KH"/>
    <property type="match status" value="1"/>
</dbReference>
<proteinExistence type="predicted"/>
<reference evidence="3 4" key="1">
    <citation type="submission" date="2016-09" db="EMBL/GenBank/DDBJ databases">
        <title>Extensive genetic diversity and differential bi-allelic expression allows diatom success in the polar Southern Ocean.</title>
        <authorList>
            <consortium name="DOE Joint Genome Institute"/>
            <person name="Mock T."/>
            <person name="Otillar R.P."/>
            <person name="Strauss J."/>
            <person name="Dupont C."/>
            <person name="Frickenhaus S."/>
            <person name="Maumus F."/>
            <person name="Mcmullan M."/>
            <person name="Sanges R."/>
            <person name="Schmutz J."/>
            <person name="Toseland A."/>
            <person name="Valas R."/>
            <person name="Veluchamy A."/>
            <person name="Ward B.J."/>
            <person name="Allen A."/>
            <person name="Barry K."/>
            <person name="Falciatore A."/>
            <person name="Ferrante M."/>
            <person name="Fortunato A.E."/>
            <person name="Gloeckner G."/>
            <person name="Gruber A."/>
            <person name="Hipkin R."/>
            <person name="Janech M."/>
            <person name="Kroth P."/>
            <person name="Leese F."/>
            <person name="Lindquist E."/>
            <person name="Lyon B.R."/>
            <person name="Martin J."/>
            <person name="Mayer C."/>
            <person name="Parker M."/>
            <person name="Quesneville H."/>
            <person name="Raymond J."/>
            <person name="Uhlig C."/>
            <person name="Valentin K.U."/>
            <person name="Worden A.Z."/>
            <person name="Armbrust E.V."/>
            <person name="Bowler C."/>
            <person name="Green B."/>
            <person name="Moulton V."/>
            <person name="Van Oosterhout C."/>
            <person name="Grigoriev I."/>
        </authorList>
    </citation>
    <scope>NUCLEOTIDE SEQUENCE [LARGE SCALE GENOMIC DNA]</scope>
    <source>
        <strain evidence="3 4">CCMP1102</strain>
    </source>
</reference>
<dbReference type="Gene3D" id="3.30.1370.10">
    <property type="entry name" value="K Homology domain, type 1"/>
    <property type="match status" value="1"/>
</dbReference>
<dbReference type="Proteomes" id="UP000095751">
    <property type="component" value="Unassembled WGS sequence"/>
</dbReference>
<evidence type="ECO:0000256" key="1">
    <source>
        <dbReference type="PROSITE-ProRule" id="PRU00117"/>
    </source>
</evidence>
<dbReference type="PROSITE" id="PS50084">
    <property type="entry name" value="KH_TYPE_1"/>
    <property type="match status" value="1"/>
</dbReference>
<dbReference type="SUPFAM" id="SSF54791">
    <property type="entry name" value="Eukaryotic type KH-domain (KH-domain type I)"/>
    <property type="match status" value="1"/>
</dbReference>
<gene>
    <name evidence="3" type="ORF">FRACYDRAFT_242437</name>
</gene>
<evidence type="ECO:0000313" key="3">
    <source>
        <dbReference type="EMBL" id="OEU14084.1"/>
    </source>
</evidence>
<name>A0A1E7F7K5_9STRA</name>